<proteinExistence type="predicted"/>
<feature type="non-terminal residue" evidence="2">
    <location>
        <position position="79"/>
    </location>
</feature>
<dbReference type="EMBL" id="KV454014">
    <property type="protein sequence ID" value="ODV95322.1"/>
    <property type="molecule type" value="Genomic_DNA"/>
</dbReference>
<evidence type="ECO:0000313" key="2">
    <source>
        <dbReference type="EMBL" id="ODV95322.1"/>
    </source>
</evidence>
<reference evidence="3" key="1">
    <citation type="submission" date="2016-05" db="EMBL/GenBank/DDBJ databases">
        <title>Comparative genomics of biotechnologically important yeasts.</title>
        <authorList>
            <consortium name="DOE Joint Genome Institute"/>
            <person name="Riley R."/>
            <person name="Haridas S."/>
            <person name="Wolfe K.H."/>
            <person name="Lopes M.R."/>
            <person name="Hittinger C.T."/>
            <person name="Goker M."/>
            <person name="Salamov A."/>
            <person name="Wisecaver J."/>
            <person name="Long T.M."/>
            <person name="Aerts A.L."/>
            <person name="Barry K."/>
            <person name="Choi C."/>
            <person name="Clum A."/>
            <person name="Coughlan A.Y."/>
            <person name="Deshpande S."/>
            <person name="Douglass A.P."/>
            <person name="Hanson S.J."/>
            <person name="Klenk H.-P."/>
            <person name="Labutti K."/>
            <person name="Lapidus A."/>
            <person name="Lindquist E."/>
            <person name="Lipzen A."/>
            <person name="Meier-Kolthoff J.P."/>
            <person name="Ohm R.A."/>
            <person name="Otillar R.P."/>
            <person name="Pangilinan J."/>
            <person name="Peng Y."/>
            <person name="Rokas A."/>
            <person name="Rosa C.A."/>
            <person name="Scheuner C."/>
            <person name="Sibirny A.A."/>
            <person name="Slot J.C."/>
            <person name="Stielow J.B."/>
            <person name="Sun H."/>
            <person name="Kurtzman C.P."/>
            <person name="Blackwell M."/>
            <person name="Grigoriev I.V."/>
            <person name="Jeffries T.W."/>
        </authorList>
    </citation>
    <scope>NUCLEOTIDE SEQUENCE [LARGE SCALE GENOMIC DNA]</scope>
    <source>
        <strain evidence="3">NRRL Y-2460</strain>
    </source>
</reference>
<organism evidence="2 3">
    <name type="scientific">Pachysolen tannophilus NRRL Y-2460</name>
    <dbReference type="NCBI Taxonomy" id="669874"/>
    <lineage>
        <taxon>Eukaryota</taxon>
        <taxon>Fungi</taxon>
        <taxon>Dikarya</taxon>
        <taxon>Ascomycota</taxon>
        <taxon>Saccharomycotina</taxon>
        <taxon>Pichiomycetes</taxon>
        <taxon>Pachysolenaceae</taxon>
        <taxon>Pachysolen</taxon>
    </lineage>
</organism>
<dbReference type="Proteomes" id="UP000094236">
    <property type="component" value="Unassembled WGS sequence"/>
</dbReference>
<name>A0A1E4TU84_PACTA</name>
<sequence length="79" mass="9427">MAAPHLLHKDKEFEKYNYLRQNLSNSYKFMNKNSLKWMAIFVVIIPVSGVYFCYSHEGKYNHIGSKRTKPLWDAEFVPR</sequence>
<accession>A0A1E4TU84</accession>
<evidence type="ECO:0000256" key="1">
    <source>
        <dbReference type="SAM" id="Phobius"/>
    </source>
</evidence>
<gene>
    <name evidence="2" type="ORF">PACTADRAFT_50059</name>
</gene>
<keyword evidence="1" id="KW-0472">Membrane</keyword>
<dbReference type="OrthoDB" id="15108at2759"/>
<protein>
    <recommendedName>
        <fullName evidence="4">NADH dehydrogenase [ubiquinone] 1 beta subcomplex subunit 4</fullName>
    </recommendedName>
</protein>
<feature type="transmembrane region" description="Helical" evidence="1">
    <location>
        <begin position="35"/>
        <end position="54"/>
    </location>
</feature>
<dbReference type="AlphaFoldDB" id="A0A1E4TU84"/>
<evidence type="ECO:0008006" key="4">
    <source>
        <dbReference type="Google" id="ProtNLM"/>
    </source>
</evidence>
<keyword evidence="3" id="KW-1185">Reference proteome</keyword>
<keyword evidence="1" id="KW-0812">Transmembrane</keyword>
<keyword evidence="1" id="KW-1133">Transmembrane helix</keyword>
<evidence type="ECO:0000313" key="3">
    <source>
        <dbReference type="Proteomes" id="UP000094236"/>
    </source>
</evidence>